<dbReference type="CDD" id="cd14978">
    <property type="entry name" value="7tmA_FMRFamide_R-like"/>
    <property type="match status" value="1"/>
</dbReference>
<evidence type="ECO:0000256" key="3">
    <source>
        <dbReference type="ARBA" id="ARBA00022989"/>
    </source>
</evidence>
<reference evidence="8" key="1">
    <citation type="submission" date="2022-10" db="EMBL/GenBank/DDBJ databases">
        <title>Genome assembly of Pristionchus species.</title>
        <authorList>
            <person name="Yoshida K."/>
            <person name="Sommer R.J."/>
        </authorList>
    </citation>
    <scope>NUCLEOTIDE SEQUENCE [LARGE SCALE GENOMIC DNA]</scope>
    <source>
        <strain evidence="8">RS5460</strain>
    </source>
</reference>
<protein>
    <recommendedName>
        <fullName evidence="6">G-protein coupled receptors family 1 profile domain-containing protein</fullName>
    </recommendedName>
</protein>
<dbReference type="AlphaFoldDB" id="A0AAN5DAU4"/>
<feature type="transmembrane region" description="Helical" evidence="5">
    <location>
        <begin position="146"/>
        <end position="167"/>
    </location>
</feature>
<keyword evidence="2 5" id="KW-0812">Transmembrane</keyword>
<dbReference type="InterPro" id="IPR019427">
    <property type="entry name" value="7TM_GPCR_serpentine_rcpt_Srw"/>
</dbReference>
<keyword evidence="3 5" id="KW-1133">Transmembrane helix</keyword>
<dbReference type="InterPro" id="IPR017452">
    <property type="entry name" value="GPCR_Rhodpsn_7TM"/>
</dbReference>
<dbReference type="EMBL" id="BTRK01000006">
    <property type="protein sequence ID" value="GMR58822.1"/>
    <property type="molecule type" value="Genomic_DNA"/>
</dbReference>
<evidence type="ECO:0000256" key="4">
    <source>
        <dbReference type="ARBA" id="ARBA00023136"/>
    </source>
</evidence>
<dbReference type="PANTHER" id="PTHR46273">
    <property type="entry name" value="MYOSUPPRESSIN RECEPTOR 1, ISOFORM B-RELATED"/>
    <property type="match status" value="1"/>
</dbReference>
<comment type="subcellular location">
    <subcellularLocation>
        <location evidence="1">Membrane</location>
    </subcellularLocation>
</comment>
<feature type="transmembrane region" description="Helical" evidence="5">
    <location>
        <begin position="226"/>
        <end position="247"/>
    </location>
</feature>
<feature type="transmembrane region" description="Helical" evidence="5">
    <location>
        <begin position="108"/>
        <end position="134"/>
    </location>
</feature>
<gene>
    <name evidence="7" type="ORF">PMAYCL1PPCAC_29017</name>
</gene>
<accession>A0AAN5DAU4</accession>
<dbReference type="Gene3D" id="1.20.1070.10">
    <property type="entry name" value="Rhodopsin 7-helix transmembrane proteins"/>
    <property type="match status" value="1"/>
</dbReference>
<evidence type="ECO:0000259" key="6">
    <source>
        <dbReference type="PROSITE" id="PS50262"/>
    </source>
</evidence>
<sequence>MCELGTIPLRGAESLAEAISIFSFYDTFHPYISVFLCVTGTIMNIITVAVLTRPTMISPVNILLSAVAVCDIIVMSSVFLFVVHFQLIALKRCDPSDFTLNWALFMYFHAQTSVIFHATSIWLTVLLAQIRVLTIRRATKLPTEALSVRATALISFVVLAVVVAVNIPNFMTTEIANYTASEFLSCAQGSENGTDVLPDHASLPVFVAVPSGDCDLFQLALWTNGLFFKVLPCAMLTASIVALLRIISEVAHRRRSLAQLMNKKKVPRDHTTPMLVAVLSIFLVAELPQGILHIGKVVFTHGTYHQQIYQPLGNVMDLLSLVNSAVNFIIYCAMSRKFRIVFMQLIAPCIPRCFNYKFQYGTDFDLERSQRPSAITDYTKTEQLALTSQRASTSSALHPSQAAFLSRMQSGYLDGGGVSNATSGGRSSFLQVPGASSARMSFDDRTIHSERSSSLAIHELSMRIPEMRETRATWKWRDLISDIHPFRSLRSLWSRVRHRPSLIPNITLNSFKQEIMSETISSSPERRVVQLKMECGPPHGI</sequence>
<dbReference type="InterPro" id="IPR053219">
    <property type="entry name" value="GPCR_Dmsr-1"/>
</dbReference>
<evidence type="ECO:0000256" key="2">
    <source>
        <dbReference type="ARBA" id="ARBA00022692"/>
    </source>
</evidence>
<feature type="transmembrane region" description="Helical" evidence="5">
    <location>
        <begin position="31"/>
        <end position="51"/>
    </location>
</feature>
<dbReference type="GO" id="GO:0005886">
    <property type="term" value="C:plasma membrane"/>
    <property type="evidence" value="ECO:0007669"/>
    <property type="project" value="TreeGrafter"/>
</dbReference>
<name>A0AAN5DAU4_9BILA</name>
<organism evidence="7 8">
    <name type="scientific">Pristionchus mayeri</name>
    <dbReference type="NCBI Taxonomy" id="1317129"/>
    <lineage>
        <taxon>Eukaryota</taxon>
        <taxon>Metazoa</taxon>
        <taxon>Ecdysozoa</taxon>
        <taxon>Nematoda</taxon>
        <taxon>Chromadorea</taxon>
        <taxon>Rhabditida</taxon>
        <taxon>Rhabditina</taxon>
        <taxon>Diplogasteromorpha</taxon>
        <taxon>Diplogasteroidea</taxon>
        <taxon>Neodiplogasteridae</taxon>
        <taxon>Pristionchus</taxon>
    </lineage>
</organism>
<feature type="transmembrane region" description="Helical" evidence="5">
    <location>
        <begin position="274"/>
        <end position="295"/>
    </location>
</feature>
<keyword evidence="8" id="KW-1185">Reference proteome</keyword>
<dbReference type="GO" id="GO:0008528">
    <property type="term" value="F:G protein-coupled peptide receptor activity"/>
    <property type="evidence" value="ECO:0007669"/>
    <property type="project" value="InterPro"/>
</dbReference>
<dbReference type="InterPro" id="IPR000276">
    <property type="entry name" value="GPCR_Rhodpsn"/>
</dbReference>
<dbReference type="PRINTS" id="PR00237">
    <property type="entry name" value="GPCRRHODOPSN"/>
</dbReference>
<feature type="transmembrane region" description="Helical" evidence="5">
    <location>
        <begin position="315"/>
        <end position="334"/>
    </location>
</feature>
<dbReference type="PROSITE" id="PS50262">
    <property type="entry name" value="G_PROTEIN_RECEP_F1_2"/>
    <property type="match status" value="1"/>
</dbReference>
<evidence type="ECO:0000256" key="1">
    <source>
        <dbReference type="ARBA" id="ARBA00004370"/>
    </source>
</evidence>
<evidence type="ECO:0000313" key="8">
    <source>
        <dbReference type="Proteomes" id="UP001328107"/>
    </source>
</evidence>
<feature type="domain" description="G-protein coupled receptors family 1 profile" evidence="6">
    <location>
        <begin position="43"/>
        <end position="331"/>
    </location>
</feature>
<keyword evidence="4 5" id="KW-0472">Membrane</keyword>
<dbReference type="SUPFAM" id="SSF81321">
    <property type="entry name" value="Family A G protein-coupled receptor-like"/>
    <property type="match status" value="1"/>
</dbReference>
<feature type="transmembrane region" description="Helical" evidence="5">
    <location>
        <begin position="63"/>
        <end position="88"/>
    </location>
</feature>
<dbReference type="Proteomes" id="UP001328107">
    <property type="component" value="Unassembled WGS sequence"/>
</dbReference>
<comment type="caution">
    <text evidence="7">The sequence shown here is derived from an EMBL/GenBank/DDBJ whole genome shotgun (WGS) entry which is preliminary data.</text>
</comment>
<proteinExistence type="predicted"/>
<dbReference type="Pfam" id="PF10324">
    <property type="entry name" value="7TM_GPCR_Srw"/>
    <property type="match status" value="1"/>
</dbReference>
<evidence type="ECO:0000256" key="5">
    <source>
        <dbReference type="SAM" id="Phobius"/>
    </source>
</evidence>
<dbReference type="PANTHER" id="PTHR46273:SF16">
    <property type="entry name" value="G-PROTEIN COUPLED RECEPTORS FAMILY 1 PROFILE DOMAIN-CONTAINING PROTEIN"/>
    <property type="match status" value="1"/>
</dbReference>
<evidence type="ECO:0000313" key="7">
    <source>
        <dbReference type="EMBL" id="GMR58822.1"/>
    </source>
</evidence>